<dbReference type="PRINTS" id="PR00447">
    <property type="entry name" value="NATRESASSCMP"/>
</dbReference>
<dbReference type="GO" id="GO:0016020">
    <property type="term" value="C:membrane"/>
    <property type="evidence" value="ECO:0007669"/>
    <property type="project" value="UniProtKB-SubCell"/>
</dbReference>
<dbReference type="InterPro" id="IPR001046">
    <property type="entry name" value="NRAMP_fam"/>
</dbReference>
<organism evidence="7 8">
    <name type="scientific">Forsythia ovata</name>
    <dbReference type="NCBI Taxonomy" id="205694"/>
    <lineage>
        <taxon>Eukaryota</taxon>
        <taxon>Viridiplantae</taxon>
        <taxon>Streptophyta</taxon>
        <taxon>Embryophyta</taxon>
        <taxon>Tracheophyta</taxon>
        <taxon>Spermatophyta</taxon>
        <taxon>Magnoliopsida</taxon>
        <taxon>eudicotyledons</taxon>
        <taxon>Gunneridae</taxon>
        <taxon>Pentapetalae</taxon>
        <taxon>asterids</taxon>
        <taxon>lamiids</taxon>
        <taxon>Lamiales</taxon>
        <taxon>Oleaceae</taxon>
        <taxon>Forsythieae</taxon>
        <taxon>Forsythia</taxon>
    </lineage>
</organism>
<feature type="transmembrane region" description="Helical" evidence="6">
    <location>
        <begin position="51"/>
        <end position="76"/>
    </location>
</feature>
<dbReference type="Proteomes" id="UP001604277">
    <property type="component" value="Unassembled WGS sequence"/>
</dbReference>
<dbReference type="NCBIfam" id="NF037982">
    <property type="entry name" value="Nramp_1"/>
    <property type="match status" value="1"/>
</dbReference>
<evidence type="ECO:0000313" key="8">
    <source>
        <dbReference type="Proteomes" id="UP001604277"/>
    </source>
</evidence>
<keyword evidence="5 6" id="KW-0472">Membrane</keyword>
<proteinExistence type="inferred from homology"/>
<keyword evidence="3 6" id="KW-0812">Transmembrane</keyword>
<protein>
    <submittedName>
        <fullName evidence="7">Metal transporter Nramp6</fullName>
    </submittedName>
</protein>
<gene>
    <name evidence="7" type="ORF">Fot_20570</name>
</gene>
<dbReference type="PANTHER" id="PTHR11706:SF99">
    <property type="entry name" value="METAL TRANSPORTER NRAMP5-LIKE"/>
    <property type="match status" value="1"/>
</dbReference>
<comment type="caution">
    <text evidence="7">The sequence shown here is derived from an EMBL/GenBank/DDBJ whole genome shotgun (WGS) entry which is preliminary data.</text>
</comment>
<accession>A0ABD1USF0</accession>
<dbReference type="EMBL" id="JBFOLJ010000006">
    <property type="protein sequence ID" value="KAL2527969.1"/>
    <property type="molecule type" value="Genomic_DNA"/>
</dbReference>
<name>A0ABD1USF0_9LAMI</name>
<sequence length="166" mass="18173">MHVDYVGKGKLFVGDVTMDCARWPQFRSHDSISFCKSWGGYRTEYHIPINYCLWILAEIAVIAADIPEVLGTAFALNILFNVPMWSGVLLAGLNTLLLLGLQRYGMRKLEIAIGALVLVVGGCFCSVMVHANPNVKEIAMGMFIPKLRSSSATRDAIALLGALIMP</sequence>
<dbReference type="Pfam" id="PF01566">
    <property type="entry name" value="Nramp"/>
    <property type="match status" value="1"/>
</dbReference>
<keyword evidence="8" id="KW-1185">Reference proteome</keyword>
<evidence type="ECO:0000256" key="2">
    <source>
        <dbReference type="ARBA" id="ARBA00009965"/>
    </source>
</evidence>
<evidence type="ECO:0000313" key="7">
    <source>
        <dbReference type="EMBL" id="KAL2527969.1"/>
    </source>
</evidence>
<feature type="transmembrane region" description="Helical" evidence="6">
    <location>
        <begin position="111"/>
        <end position="131"/>
    </location>
</feature>
<keyword evidence="4 6" id="KW-1133">Transmembrane helix</keyword>
<evidence type="ECO:0000256" key="6">
    <source>
        <dbReference type="SAM" id="Phobius"/>
    </source>
</evidence>
<comment type="subcellular location">
    <subcellularLocation>
        <location evidence="1">Membrane</location>
        <topology evidence="1">Multi-pass membrane protein</topology>
    </subcellularLocation>
</comment>
<evidence type="ECO:0000256" key="4">
    <source>
        <dbReference type="ARBA" id="ARBA00022989"/>
    </source>
</evidence>
<evidence type="ECO:0000256" key="1">
    <source>
        <dbReference type="ARBA" id="ARBA00004141"/>
    </source>
</evidence>
<feature type="transmembrane region" description="Helical" evidence="6">
    <location>
        <begin position="82"/>
        <end position="99"/>
    </location>
</feature>
<evidence type="ECO:0000256" key="3">
    <source>
        <dbReference type="ARBA" id="ARBA00022692"/>
    </source>
</evidence>
<reference evidence="8" key="1">
    <citation type="submission" date="2024-07" db="EMBL/GenBank/DDBJ databases">
        <title>Two chromosome-level genome assemblies of Korean endemic species Abeliophyllum distichum and Forsythia ovata (Oleaceae).</title>
        <authorList>
            <person name="Jang H."/>
        </authorList>
    </citation>
    <scope>NUCLEOTIDE SEQUENCE [LARGE SCALE GENOMIC DNA]</scope>
</reference>
<dbReference type="PANTHER" id="PTHR11706">
    <property type="entry name" value="SOLUTE CARRIER PROTEIN FAMILY 11 MEMBER"/>
    <property type="match status" value="1"/>
</dbReference>
<evidence type="ECO:0000256" key="5">
    <source>
        <dbReference type="ARBA" id="ARBA00023136"/>
    </source>
</evidence>
<comment type="similarity">
    <text evidence="2">Belongs to the NRAMP (TC 2.A.55) family.</text>
</comment>
<dbReference type="AlphaFoldDB" id="A0ABD1USF0"/>